<dbReference type="InterPro" id="IPR032675">
    <property type="entry name" value="LRR_dom_sf"/>
</dbReference>
<protein>
    <submittedName>
        <fullName evidence="3">Uncharacterized protein</fullName>
    </submittedName>
</protein>
<organism evidence="3">
    <name type="scientific">Eutreptiella gymnastica</name>
    <dbReference type="NCBI Taxonomy" id="73025"/>
    <lineage>
        <taxon>Eukaryota</taxon>
        <taxon>Discoba</taxon>
        <taxon>Euglenozoa</taxon>
        <taxon>Euglenida</taxon>
        <taxon>Spirocuta</taxon>
        <taxon>Euglenophyceae</taxon>
        <taxon>Eutreptiales</taxon>
        <taxon>Eutreptiaceae</taxon>
        <taxon>Eutreptiella</taxon>
    </lineage>
</organism>
<proteinExistence type="predicted"/>
<evidence type="ECO:0000256" key="1">
    <source>
        <dbReference type="ARBA" id="ARBA00022737"/>
    </source>
</evidence>
<gene>
    <name evidence="3" type="ORF">EGYM00163_LOCUS34278</name>
</gene>
<dbReference type="SMART" id="SM00368">
    <property type="entry name" value="LRR_RI"/>
    <property type="match status" value="4"/>
</dbReference>
<evidence type="ECO:0000313" key="3">
    <source>
        <dbReference type="EMBL" id="CAE0823077.1"/>
    </source>
</evidence>
<dbReference type="PANTHER" id="PTHR24111:SF0">
    <property type="entry name" value="LEUCINE-RICH REPEAT-CONTAINING PROTEIN"/>
    <property type="match status" value="1"/>
</dbReference>
<dbReference type="EMBL" id="HBJA01099281">
    <property type="protein sequence ID" value="CAE0823077.1"/>
    <property type="molecule type" value="Transcribed_RNA"/>
</dbReference>
<sequence length="439" mass="50766">MGSGLSIELGHDSLYESNLRELERILTHIKMQDRELTELDLSNRFLGFGGARVSAEPLARARTLTHLNLSYNQLGGTPQKKKYGRPRPAAPPQNTEEIGIPYIADALARNSALIYLNLAGNNLGAKGMHNVSQMLRKNKRLEELILYNNGIGDESMPDLCDALASNTTLYKLNLDYNDITDAGAELLHKMFDTNQTLTHLSLKDNENISAAWLQRIEECLERNREVQERERAVREEQERQERQRQEYEDQQRAEKEEKIRLERERIEREYHELEARKREEEEEQARLDEEAYEKRERRRAAHEARLMAHEEHIDNLVNLSYAWRETLRGGEQRGREWRSGFDSYKVTTTGKNGFSPPPPAGHRLVACWCEPTEQTVAYPGQLHYHCIYEPQPTDAQHYEEGKSHKYQGCFHTAHRCRSAPMSYIPDRNQGSLFAPAGEI</sequence>
<dbReference type="Pfam" id="PF13516">
    <property type="entry name" value="LRR_6"/>
    <property type="match status" value="4"/>
</dbReference>
<feature type="region of interest" description="Disordered" evidence="2">
    <location>
        <begin position="71"/>
        <end position="94"/>
    </location>
</feature>
<dbReference type="PANTHER" id="PTHR24111">
    <property type="entry name" value="LEUCINE-RICH REPEAT-CONTAINING PROTEIN 34"/>
    <property type="match status" value="1"/>
</dbReference>
<dbReference type="InterPro" id="IPR052201">
    <property type="entry name" value="LRR-containing_regulator"/>
</dbReference>
<evidence type="ECO:0000256" key="2">
    <source>
        <dbReference type="SAM" id="MobiDB-lite"/>
    </source>
</evidence>
<dbReference type="AlphaFoldDB" id="A0A7S4G2H7"/>
<dbReference type="InterPro" id="IPR001611">
    <property type="entry name" value="Leu-rich_rpt"/>
</dbReference>
<dbReference type="Gene3D" id="3.80.10.10">
    <property type="entry name" value="Ribonuclease Inhibitor"/>
    <property type="match status" value="2"/>
</dbReference>
<reference evidence="3" key="1">
    <citation type="submission" date="2021-01" db="EMBL/GenBank/DDBJ databases">
        <authorList>
            <person name="Corre E."/>
            <person name="Pelletier E."/>
            <person name="Niang G."/>
            <person name="Scheremetjew M."/>
            <person name="Finn R."/>
            <person name="Kale V."/>
            <person name="Holt S."/>
            <person name="Cochrane G."/>
            <person name="Meng A."/>
            <person name="Brown T."/>
            <person name="Cohen L."/>
        </authorList>
    </citation>
    <scope>NUCLEOTIDE SEQUENCE</scope>
    <source>
        <strain evidence="3">CCMP1594</strain>
    </source>
</reference>
<dbReference type="SUPFAM" id="SSF52047">
    <property type="entry name" value="RNI-like"/>
    <property type="match status" value="1"/>
</dbReference>
<name>A0A7S4G2H7_9EUGL</name>
<feature type="region of interest" description="Disordered" evidence="2">
    <location>
        <begin position="226"/>
        <end position="255"/>
    </location>
</feature>
<keyword evidence="1" id="KW-0677">Repeat</keyword>
<accession>A0A7S4G2H7</accession>